<evidence type="ECO:0000259" key="5">
    <source>
        <dbReference type="PROSITE" id="PS50937"/>
    </source>
</evidence>
<dbReference type="SMART" id="SM00422">
    <property type="entry name" value="HTH_MERR"/>
    <property type="match status" value="1"/>
</dbReference>
<accession>A0A919XZY6</accession>
<evidence type="ECO:0000313" key="6">
    <source>
        <dbReference type="EMBL" id="GIO41174.1"/>
    </source>
</evidence>
<dbReference type="PANTHER" id="PTHR30204">
    <property type="entry name" value="REDOX-CYCLING DRUG-SENSING TRANSCRIPTIONAL ACTIVATOR SOXR"/>
    <property type="match status" value="1"/>
</dbReference>
<gene>
    <name evidence="6" type="ORF">J41TS4_09320</name>
</gene>
<keyword evidence="2" id="KW-0805">Transcription regulation</keyword>
<dbReference type="Pfam" id="PF13411">
    <property type="entry name" value="MerR_1"/>
    <property type="match status" value="1"/>
</dbReference>
<dbReference type="Gene3D" id="1.10.1660.10">
    <property type="match status" value="1"/>
</dbReference>
<proteinExistence type="predicted"/>
<comment type="caution">
    <text evidence="6">The sequence shown here is derived from an EMBL/GenBank/DDBJ whole genome shotgun (WGS) entry which is preliminary data.</text>
</comment>
<evidence type="ECO:0000256" key="4">
    <source>
        <dbReference type="ARBA" id="ARBA00023163"/>
    </source>
</evidence>
<keyword evidence="3" id="KW-0238">DNA-binding</keyword>
<dbReference type="InterPro" id="IPR047057">
    <property type="entry name" value="MerR_fam"/>
</dbReference>
<keyword evidence="7" id="KW-1185">Reference proteome</keyword>
<dbReference type="PROSITE" id="PS50937">
    <property type="entry name" value="HTH_MERR_2"/>
    <property type="match status" value="1"/>
</dbReference>
<dbReference type="InterPro" id="IPR000551">
    <property type="entry name" value="MerR-type_HTH_dom"/>
</dbReference>
<evidence type="ECO:0000256" key="1">
    <source>
        <dbReference type="ARBA" id="ARBA00022491"/>
    </source>
</evidence>
<feature type="domain" description="HTH merR-type" evidence="5">
    <location>
        <begin position="3"/>
        <end position="72"/>
    </location>
</feature>
<keyword evidence="4" id="KW-0804">Transcription</keyword>
<name>A0A919XZY6_9BACL</name>
<evidence type="ECO:0000256" key="2">
    <source>
        <dbReference type="ARBA" id="ARBA00023015"/>
    </source>
</evidence>
<dbReference type="GO" id="GO:0003700">
    <property type="term" value="F:DNA-binding transcription factor activity"/>
    <property type="evidence" value="ECO:0007669"/>
    <property type="project" value="InterPro"/>
</dbReference>
<dbReference type="PANTHER" id="PTHR30204:SF69">
    <property type="entry name" value="MERR-FAMILY TRANSCRIPTIONAL REGULATOR"/>
    <property type="match status" value="1"/>
</dbReference>
<dbReference type="SUPFAM" id="SSF46955">
    <property type="entry name" value="Putative DNA-binding domain"/>
    <property type="match status" value="1"/>
</dbReference>
<sequence>MSLVKISEVTEKFGISSRTLRYYEQVGLLRSERPPFEKHRFYDSDNINRLQQILVLRKMQISIKDILRIYESQDMETLVHSFVKRMEEIDDEISTLSQLKAFVSDFLNAMTAHGITHISALPLLYEKAQKEFLSASKQDLSMETLNTISDKLAKPLEMDIVTLPPMLMITSIRTDSRRSEIESFWDWLSANQIPFGKPGSRTMFEFQSGEDIVIMQKLPGQISDMEKCNESTKAFPFEYREFTGGLFAVSSTYTDEDLGALQYRMLQSFDDNPSFEVDFLHNGCLRHEALIEAVFSPENNRERINIYVPVRQRKPNFVDYSEFEITECITYEEIERANPILQEYGVDFHKITPIYDPHFTVLENGEAEFIAWISERKLDTNVAVRLPFRVDMEFIAEEESEEYLWGTTEGSLWFSHGGCTYTMNAENYADKALKEHALSFQQPVLGNAFSYPEIGNIPHDRYNKLTWIVGEKHFAVILNGEVRFCGVSFPYMNMDLHLHTPETIIIGTNGQGKKRFRSIKISQLKTSAKTNTIQGALKMNVKQSNNTLPDLRQIIHPEYGQNYWFNGCASYLMECLDERDFDYWFFAGLTGENFTQIFSKNYFRGSGVVDYRLSEKGNHHVIEEIFEKCGYASTFVPLKQILSNREMYVQMLIAYIDKGIPVILNDYGNNPHNRFGWGVLVGYADYGKTLLYMGGDGTVPDSISVEDLLPKGYVDQDDHCHGWLFIGEKQESKDLAGIYRERILSLPQLLTYEGENYCFGVKAFHAWADHIEKGYFEKITPEEFDNWGMHTVYVCCLATNSGGCKGFLDKALALNPNMTFISSIIELYRKTGHYWNDDNGTDLEALGGGFNVTLEALQNKSKRKKIADKLRAFADCMDGVSALIEQFKAK</sequence>
<organism evidence="6 7">
    <name type="scientific">Paenibacillus apis</name>
    <dbReference type="NCBI Taxonomy" id="1792174"/>
    <lineage>
        <taxon>Bacteria</taxon>
        <taxon>Bacillati</taxon>
        <taxon>Bacillota</taxon>
        <taxon>Bacilli</taxon>
        <taxon>Bacillales</taxon>
        <taxon>Paenibacillaceae</taxon>
        <taxon>Paenibacillus</taxon>
    </lineage>
</organism>
<dbReference type="CDD" id="cd00592">
    <property type="entry name" value="HTH_MerR-like"/>
    <property type="match status" value="1"/>
</dbReference>
<evidence type="ECO:0000313" key="7">
    <source>
        <dbReference type="Proteomes" id="UP000678895"/>
    </source>
</evidence>
<dbReference type="EMBL" id="BORS01000002">
    <property type="protein sequence ID" value="GIO41174.1"/>
    <property type="molecule type" value="Genomic_DNA"/>
</dbReference>
<dbReference type="AlphaFoldDB" id="A0A919XZY6"/>
<keyword evidence="1" id="KW-0678">Repressor</keyword>
<reference evidence="6" key="1">
    <citation type="submission" date="2021-03" db="EMBL/GenBank/DDBJ databases">
        <title>Antimicrobial resistance genes in bacteria isolated from Japanese honey, and their potential for conferring macrolide and lincosamide resistance in the American foulbrood pathogen Paenibacillus larvae.</title>
        <authorList>
            <person name="Okamoto M."/>
            <person name="Kumagai M."/>
            <person name="Kanamori H."/>
            <person name="Takamatsu D."/>
        </authorList>
    </citation>
    <scope>NUCLEOTIDE SEQUENCE</scope>
    <source>
        <strain evidence="6">J41TS4</strain>
    </source>
</reference>
<evidence type="ECO:0000256" key="3">
    <source>
        <dbReference type="ARBA" id="ARBA00023125"/>
    </source>
</evidence>
<dbReference type="Proteomes" id="UP000678895">
    <property type="component" value="Unassembled WGS sequence"/>
</dbReference>
<dbReference type="RefSeq" id="WP_301625203.1">
    <property type="nucleotide sequence ID" value="NZ_BORS01000002.1"/>
</dbReference>
<dbReference type="GO" id="GO:0003677">
    <property type="term" value="F:DNA binding"/>
    <property type="evidence" value="ECO:0007669"/>
    <property type="project" value="UniProtKB-KW"/>
</dbReference>
<protein>
    <recommendedName>
        <fullName evidence="5">HTH merR-type domain-containing protein</fullName>
    </recommendedName>
</protein>
<dbReference type="InterPro" id="IPR009061">
    <property type="entry name" value="DNA-bd_dom_put_sf"/>
</dbReference>